<sequence>MNLVIFTHPPFLSSQSMPKYVQMLAKGMRMRGHKVELWRPKSRFFLLPLPKSMRKWMGYLDQYILFPIEISRRIKTCSRDTLFVFADQSLGLWVPQVATLPHIIHCHDFLAQKSALGEIPEHATGWTGKQYQRLIRRGFSRGKHFISVSENTREDLHRFLPSPSLSEVIYNGLNQPFGLQDVEYARNILAQKTCLDLSKGYVLHVGGNQWYKNRIGVIEIYNAWRFNSSAKLPLIMIGASPSRDLLRTYSQSSFKDDIHLLSGIDDELVRMAYSGASVLLFPSLSEGFGWPIAEAMASGCPVITTNEAPMTEVAGGAGFLISRRPNCEAAVTSWARGAADVLNKVVELSSEDRREVVNAGLRNVKRFQSEVAISNIEMIYKKVLQKYYSDENSPCYC</sequence>
<keyword evidence="5" id="KW-1185">Reference proteome</keyword>
<accession>A0A9X2XSM6</accession>
<protein>
    <submittedName>
        <fullName evidence="4">Glycosyltransferase family 4 protein</fullName>
    </submittedName>
</protein>
<dbReference type="InterPro" id="IPR001296">
    <property type="entry name" value="Glyco_trans_1"/>
</dbReference>
<dbReference type="GO" id="GO:0016757">
    <property type="term" value="F:glycosyltransferase activity"/>
    <property type="evidence" value="ECO:0007669"/>
    <property type="project" value="InterPro"/>
</dbReference>
<feature type="domain" description="Glycosyl transferase family 1" evidence="2">
    <location>
        <begin position="195"/>
        <end position="326"/>
    </location>
</feature>
<dbReference type="InterPro" id="IPR028098">
    <property type="entry name" value="Glyco_trans_4-like_N"/>
</dbReference>
<dbReference type="PANTHER" id="PTHR46401">
    <property type="entry name" value="GLYCOSYLTRANSFERASE WBBK-RELATED"/>
    <property type="match status" value="1"/>
</dbReference>
<reference evidence="4" key="1">
    <citation type="submission" date="2022-09" db="EMBL/GenBank/DDBJ databases">
        <authorList>
            <person name="Yuan C."/>
            <person name="Ke Z."/>
        </authorList>
    </citation>
    <scope>NUCLEOTIDE SEQUENCE</scope>
    <source>
        <strain evidence="4">LB-8</strain>
    </source>
</reference>
<organism evidence="4 5">
    <name type="scientific">Paraflavisolibacter caeni</name>
    <dbReference type="NCBI Taxonomy" id="2982496"/>
    <lineage>
        <taxon>Bacteria</taxon>
        <taxon>Pseudomonadati</taxon>
        <taxon>Bacteroidota</taxon>
        <taxon>Chitinophagia</taxon>
        <taxon>Chitinophagales</taxon>
        <taxon>Chitinophagaceae</taxon>
        <taxon>Paraflavisolibacter</taxon>
    </lineage>
</organism>
<evidence type="ECO:0000256" key="1">
    <source>
        <dbReference type="ARBA" id="ARBA00022679"/>
    </source>
</evidence>
<name>A0A9X2XSM6_9BACT</name>
<dbReference type="PANTHER" id="PTHR46401:SF2">
    <property type="entry name" value="GLYCOSYLTRANSFERASE WBBK-RELATED"/>
    <property type="match status" value="1"/>
</dbReference>
<dbReference type="Pfam" id="PF00534">
    <property type="entry name" value="Glycos_transf_1"/>
    <property type="match status" value="1"/>
</dbReference>
<dbReference type="EMBL" id="JAOTIF010000001">
    <property type="protein sequence ID" value="MCU7547501.1"/>
    <property type="molecule type" value="Genomic_DNA"/>
</dbReference>
<dbReference type="Gene3D" id="3.40.50.2000">
    <property type="entry name" value="Glycogen Phosphorylase B"/>
    <property type="match status" value="2"/>
</dbReference>
<feature type="domain" description="Glycosyltransferase subfamily 4-like N-terminal" evidence="3">
    <location>
        <begin position="19"/>
        <end position="174"/>
    </location>
</feature>
<comment type="caution">
    <text evidence="4">The sequence shown here is derived from an EMBL/GenBank/DDBJ whole genome shotgun (WGS) entry which is preliminary data.</text>
</comment>
<dbReference type="Proteomes" id="UP001155483">
    <property type="component" value="Unassembled WGS sequence"/>
</dbReference>
<dbReference type="GO" id="GO:0009103">
    <property type="term" value="P:lipopolysaccharide biosynthetic process"/>
    <property type="evidence" value="ECO:0007669"/>
    <property type="project" value="TreeGrafter"/>
</dbReference>
<dbReference type="AlphaFoldDB" id="A0A9X2XSM6"/>
<evidence type="ECO:0000313" key="4">
    <source>
        <dbReference type="EMBL" id="MCU7547501.1"/>
    </source>
</evidence>
<dbReference type="SUPFAM" id="SSF53756">
    <property type="entry name" value="UDP-Glycosyltransferase/glycogen phosphorylase"/>
    <property type="match status" value="1"/>
</dbReference>
<reference evidence="4" key="2">
    <citation type="submission" date="2023-04" db="EMBL/GenBank/DDBJ databases">
        <title>Paracnuella aquatica gen. nov., sp. nov., a member of the family Chitinophagaceae isolated from a hot spring.</title>
        <authorList>
            <person name="Wang C."/>
        </authorList>
    </citation>
    <scope>NUCLEOTIDE SEQUENCE</scope>
    <source>
        <strain evidence="4">LB-8</strain>
    </source>
</reference>
<gene>
    <name evidence="4" type="ORF">OCK74_00165</name>
</gene>
<evidence type="ECO:0000259" key="3">
    <source>
        <dbReference type="Pfam" id="PF13439"/>
    </source>
</evidence>
<dbReference type="CDD" id="cd03809">
    <property type="entry name" value="GT4_MtfB-like"/>
    <property type="match status" value="1"/>
</dbReference>
<dbReference type="RefSeq" id="WP_279294949.1">
    <property type="nucleotide sequence ID" value="NZ_JAOTIF010000001.1"/>
</dbReference>
<keyword evidence="1" id="KW-0808">Transferase</keyword>
<proteinExistence type="predicted"/>
<dbReference type="Pfam" id="PF13439">
    <property type="entry name" value="Glyco_transf_4"/>
    <property type="match status" value="1"/>
</dbReference>
<evidence type="ECO:0000313" key="5">
    <source>
        <dbReference type="Proteomes" id="UP001155483"/>
    </source>
</evidence>
<evidence type="ECO:0000259" key="2">
    <source>
        <dbReference type="Pfam" id="PF00534"/>
    </source>
</evidence>